<keyword evidence="5" id="KW-0408">Iron</keyword>
<sequence length="267" mass="29629">MTKPKVTPLTGSIGASVEGIDLNKPVDDATFAALHDAFLTHCVLVYRGQQLQPAAQVEFARCWGTPLNTNPLIKHIESHPEIVQVTKIPKATASTEAWHYDSPYIPVPPKISILSAVTVPHGGDTMWCNQCLSYDRLSPTMKGALEGLRVKFVGLRLGRMMGADAASLPSAVHPLVRTHPETGRKALYVGHRETAQLIDGMTAEESRPLLDFLYQHSTSPDNIYRHMWQPGDVVMWDNRCTMHYAVHDYGEAERVLNRITIEGETPQ</sequence>
<dbReference type="STRING" id="391735.Veis_3809"/>
<dbReference type="Pfam" id="PF02668">
    <property type="entry name" value="TauD"/>
    <property type="match status" value="1"/>
</dbReference>
<evidence type="ECO:0000256" key="2">
    <source>
        <dbReference type="ARBA" id="ARBA00022723"/>
    </source>
</evidence>
<dbReference type="HOGENOM" id="CLU_036005_2_1_4"/>
<evidence type="ECO:0000256" key="4">
    <source>
        <dbReference type="ARBA" id="ARBA00023002"/>
    </source>
</evidence>
<keyword evidence="2" id="KW-0479">Metal-binding</keyword>
<gene>
    <name evidence="7" type="ordered locus">Veis_3809</name>
</gene>
<dbReference type="AlphaFoldDB" id="A1WPG1"/>
<dbReference type="eggNOG" id="COG2175">
    <property type="taxonomic scope" value="Bacteria"/>
</dbReference>
<dbReference type="EC" id="1.14.11.17" evidence="7"/>
<keyword evidence="8" id="KW-1185">Reference proteome</keyword>
<dbReference type="RefSeq" id="WP_011811506.1">
    <property type="nucleotide sequence ID" value="NC_008786.1"/>
</dbReference>
<dbReference type="Proteomes" id="UP000000374">
    <property type="component" value="Chromosome"/>
</dbReference>
<dbReference type="OrthoDB" id="581608at2"/>
<dbReference type="GeneID" id="76462174"/>
<keyword evidence="4 7" id="KW-0560">Oxidoreductase</keyword>
<organism evidence="7 8">
    <name type="scientific">Verminephrobacter eiseniae (strain EF01-2)</name>
    <dbReference type="NCBI Taxonomy" id="391735"/>
    <lineage>
        <taxon>Bacteria</taxon>
        <taxon>Pseudomonadati</taxon>
        <taxon>Pseudomonadota</taxon>
        <taxon>Betaproteobacteria</taxon>
        <taxon>Burkholderiales</taxon>
        <taxon>Comamonadaceae</taxon>
        <taxon>Verminephrobacter</taxon>
    </lineage>
</organism>
<dbReference type="InterPro" id="IPR003819">
    <property type="entry name" value="TauD/TfdA-like"/>
</dbReference>
<dbReference type="SUPFAM" id="SSF51197">
    <property type="entry name" value="Clavaminate synthase-like"/>
    <property type="match status" value="1"/>
</dbReference>
<comment type="similarity">
    <text evidence="1">Belongs to the TfdA dioxygenase family.</text>
</comment>
<proteinExistence type="inferred from homology"/>
<evidence type="ECO:0000256" key="1">
    <source>
        <dbReference type="ARBA" id="ARBA00005896"/>
    </source>
</evidence>
<feature type="domain" description="TauD/TfdA-like" evidence="6">
    <location>
        <begin position="6"/>
        <end position="260"/>
    </location>
</feature>
<evidence type="ECO:0000256" key="5">
    <source>
        <dbReference type="ARBA" id="ARBA00023004"/>
    </source>
</evidence>
<dbReference type="InterPro" id="IPR042098">
    <property type="entry name" value="TauD-like_sf"/>
</dbReference>
<keyword evidence="3 7" id="KW-0223">Dioxygenase</keyword>
<dbReference type="GO" id="GO:0046872">
    <property type="term" value="F:metal ion binding"/>
    <property type="evidence" value="ECO:0007669"/>
    <property type="project" value="UniProtKB-KW"/>
</dbReference>
<dbReference type="GO" id="GO:0005737">
    <property type="term" value="C:cytoplasm"/>
    <property type="evidence" value="ECO:0007669"/>
    <property type="project" value="TreeGrafter"/>
</dbReference>
<evidence type="ECO:0000313" key="7">
    <source>
        <dbReference type="EMBL" id="ABM59518.1"/>
    </source>
</evidence>
<accession>A1WPG1</accession>
<dbReference type="PANTHER" id="PTHR30468:SF1">
    <property type="entry name" value="ALPHA-KETOGLUTARATE-DEPENDENT SULFONATE DIOXYGENASE"/>
    <property type="match status" value="1"/>
</dbReference>
<evidence type="ECO:0000259" key="6">
    <source>
        <dbReference type="Pfam" id="PF02668"/>
    </source>
</evidence>
<dbReference type="InterPro" id="IPR051323">
    <property type="entry name" value="AtsK-like"/>
</dbReference>
<dbReference type="PANTHER" id="PTHR30468">
    <property type="entry name" value="ALPHA-KETOGLUTARATE-DEPENDENT SULFONATE DIOXYGENASE"/>
    <property type="match status" value="1"/>
</dbReference>
<dbReference type="Gene3D" id="3.60.130.10">
    <property type="entry name" value="Clavaminate synthase-like"/>
    <property type="match status" value="1"/>
</dbReference>
<evidence type="ECO:0000313" key="8">
    <source>
        <dbReference type="Proteomes" id="UP000000374"/>
    </source>
</evidence>
<evidence type="ECO:0000256" key="3">
    <source>
        <dbReference type="ARBA" id="ARBA00022964"/>
    </source>
</evidence>
<dbReference type="GO" id="GO:0000908">
    <property type="term" value="F:taurine dioxygenase activity"/>
    <property type="evidence" value="ECO:0007669"/>
    <property type="project" value="UniProtKB-EC"/>
</dbReference>
<dbReference type="EMBL" id="CP000542">
    <property type="protein sequence ID" value="ABM59518.1"/>
    <property type="molecule type" value="Genomic_DNA"/>
</dbReference>
<dbReference type="KEGG" id="vei:Veis_3809"/>
<reference evidence="8" key="1">
    <citation type="submission" date="2006-12" db="EMBL/GenBank/DDBJ databases">
        <title>Complete sequence of chromosome 1 of Verminephrobacter eiseniae EF01-2.</title>
        <authorList>
            <person name="Copeland A."/>
            <person name="Lucas S."/>
            <person name="Lapidus A."/>
            <person name="Barry K."/>
            <person name="Detter J.C."/>
            <person name="Glavina del Rio T."/>
            <person name="Dalin E."/>
            <person name="Tice H."/>
            <person name="Pitluck S."/>
            <person name="Chertkov O."/>
            <person name="Brettin T."/>
            <person name="Bruce D."/>
            <person name="Han C."/>
            <person name="Tapia R."/>
            <person name="Gilna P."/>
            <person name="Schmutz J."/>
            <person name="Larimer F."/>
            <person name="Land M."/>
            <person name="Hauser L."/>
            <person name="Kyrpides N."/>
            <person name="Kim E."/>
            <person name="Stahl D."/>
            <person name="Richardson P."/>
        </authorList>
    </citation>
    <scope>NUCLEOTIDE SEQUENCE [LARGE SCALE GENOMIC DNA]</scope>
    <source>
        <strain evidence="8">EF01-2</strain>
    </source>
</reference>
<protein>
    <submittedName>
        <fullName evidence="7">Taurine dioxygenase</fullName>
        <ecNumber evidence="7">1.14.11.17</ecNumber>
    </submittedName>
</protein>
<name>A1WPG1_VEREI</name>